<evidence type="ECO:0000259" key="4">
    <source>
        <dbReference type="Pfam" id="PF17678"/>
    </source>
</evidence>
<dbReference type="Gene3D" id="1.20.1050.60">
    <property type="entry name" value="alpha-1,2-mannosidase"/>
    <property type="match status" value="1"/>
</dbReference>
<keyword evidence="2" id="KW-0732">Signal</keyword>
<dbReference type="NCBIfam" id="TIGR01180">
    <property type="entry name" value="aman2_put"/>
    <property type="match status" value="1"/>
</dbReference>
<dbReference type="Gene3D" id="2.70.98.10">
    <property type="match status" value="1"/>
</dbReference>
<protein>
    <submittedName>
        <fullName evidence="5">Alpha-1,2-mannosidase, putative</fullName>
    </submittedName>
</protein>
<dbReference type="GO" id="GO:0005829">
    <property type="term" value="C:cytosol"/>
    <property type="evidence" value="ECO:0007669"/>
    <property type="project" value="TreeGrafter"/>
</dbReference>
<dbReference type="Pfam" id="PF17678">
    <property type="entry name" value="Glyco_hydro_92N"/>
    <property type="match status" value="1"/>
</dbReference>
<dbReference type="GO" id="GO:0005975">
    <property type="term" value="P:carbohydrate metabolic process"/>
    <property type="evidence" value="ECO:0007669"/>
    <property type="project" value="InterPro"/>
</dbReference>
<dbReference type="GO" id="GO:0006516">
    <property type="term" value="P:glycoprotein catabolic process"/>
    <property type="evidence" value="ECO:0007669"/>
    <property type="project" value="TreeGrafter"/>
</dbReference>
<feature type="domain" description="Glycosyl hydrolase family 92" evidence="3">
    <location>
        <begin position="285"/>
        <end position="772"/>
    </location>
</feature>
<dbReference type="InterPro" id="IPR050883">
    <property type="entry name" value="PNGase"/>
</dbReference>
<dbReference type="InterPro" id="IPR041371">
    <property type="entry name" value="GH92_N"/>
</dbReference>
<dbReference type="GO" id="GO:0030246">
    <property type="term" value="F:carbohydrate binding"/>
    <property type="evidence" value="ECO:0007669"/>
    <property type="project" value="InterPro"/>
</dbReference>
<dbReference type="PANTHER" id="PTHR12143:SF39">
    <property type="entry name" value="SECRETED PROTEIN"/>
    <property type="match status" value="1"/>
</dbReference>
<dbReference type="InterPro" id="IPR006311">
    <property type="entry name" value="TAT_signal"/>
</dbReference>
<dbReference type="Gene3D" id="1.20.1610.10">
    <property type="entry name" value="alpha-1,2-mannosidases domains"/>
    <property type="match status" value="1"/>
</dbReference>
<keyword evidence="6" id="KW-1185">Reference proteome</keyword>
<dbReference type="InterPro" id="IPR014718">
    <property type="entry name" value="GH-type_carb-bd"/>
</dbReference>
<dbReference type="Gene3D" id="3.30.2080.10">
    <property type="entry name" value="GH92 mannosidase domain"/>
    <property type="match status" value="1"/>
</dbReference>
<evidence type="ECO:0000313" key="6">
    <source>
        <dbReference type="Proteomes" id="UP000199341"/>
    </source>
</evidence>
<dbReference type="STRING" id="310781.SAMN05216259_104426"/>
<dbReference type="InterPro" id="IPR012939">
    <property type="entry name" value="Glyco_hydro_92"/>
</dbReference>
<dbReference type="Proteomes" id="UP000199341">
    <property type="component" value="Unassembled WGS sequence"/>
</dbReference>
<dbReference type="InterPro" id="IPR008928">
    <property type="entry name" value="6-hairpin_glycosidase_sf"/>
</dbReference>
<dbReference type="PANTHER" id="PTHR12143">
    <property type="entry name" value="PEPTIDE N-GLYCANASE PNGASE -RELATED"/>
    <property type="match status" value="1"/>
</dbReference>
<feature type="region of interest" description="Disordered" evidence="1">
    <location>
        <begin position="452"/>
        <end position="497"/>
    </location>
</feature>
<accession>A0A1H0C5C3</accession>
<dbReference type="SUPFAM" id="SSF48208">
    <property type="entry name" value="Six-hairpin glycosidases"/>
    <property type="match status" value="1"/>
</dbReference>
<evidence type="ECO:0000256" key="1">
    <source>
        <dbReference type="SAM" id="MobiDB-lite"/>
    </source>
</evidence>
<dbReference type="EMBL" id="FNIE01000004">
    <property type="protein sequence ID" value="SDN53061.1"/>
    <property type="molecule type" value="Genomic_DNA"/>
</dbReference>
<feature type="signal peptide" evidence="2">
    <location>
        <begin position="1"/>
        <end position="30"/>
    </location>
</feature>
<evidence type="ECO:0000313" key="5">
    <source>
        <dbReference type="EMBL" id="SDN53061.1"/>
    </source>
</evidence>
<sequence length="1093" mass="114576">MDRTTRARGRTRRAAAAVAVAFATAAAAVAALLPAQDAAALDSAPHGGDLTHLVNPFIGTQNDGNTYPGAAVPFGMVQLSPDTGHNTGYDYNQNRILGFSSVHLSGVGCGLGGDLPVLPTTGAITSTDDATYAAAFSHDDESASPGAYSVKLSTGITAELTATRRTGWQRYTFPATGQANVMLDAGQALHQVTSSTVTVLDDRTVLTSITGRGFCQDTQPYTLYTETRFDRPFASFGTWKGSTVTAGSRTSTSTGLGGAYARFDTTEDRTVTAVTALSWTGPAGAAENLAAEGRGSFDAARDAARQAWQQRLSQIRVQGGTDEQQRTFYSSLYRSFLAPNIGSDVDGRYKGWDGKVHPADGITYYQNWSLWDTYRTQQQLLSLLAPHEARDMALSLLRVGEQSGQLPRWGYATVETNIMTGDPVTPFLVDAWRQGLLKGHEEEAYQALKKHVDHAAPDSSPSAVRQADPEYLKNGFVPYDPARPQPKPGDDDYQHGPSATLEYALADAALGGMARDLGHTKDAATYLTRGQNYRSILNPATGFFQARDDDGLFTGPTDPASSVGFHEGTAWQYMWLVPQDVPGLVGLIGGQDTANSRLDSFFAYDQLLKDPAGTARNVWVNGPYSYYNQDKYNPQNEPDLNAPYTYLSTGQPWKTTDVVHAALTLFTDAPDGVTGNDDLGTMSAWQVLSAIGLYPLAPGTAEWGISTPEFSRVDLTLDRAYYPHGTLTVTARGSSDTDRYIQTAALGGKRLDDTYLTTADIKAGKDLALTVGAAPSRWGTAAADAPPALDHVADNRRHTSAGITPAAPGMLAGGSGVDVTASGVLTGPGHVSGTLTVSAGGPLTATPASTALHADSGSLPATTAVPVHITAPAGTPPGTYPLTVRVRQNGGPSASRTVQVSVAAADCKAAAGDCPQDLTALYDTDGVGTSGSPQGAGFDGGGFAFPAEQLPAPGTGVLAGHAYTFPDTAGDAKNFATAHGQTLDLVPRAYSGLDVLLSAHNGDVTANATVHYADGTSAPVTLKATDWAAGSPRLGEDTAIRADSRYDAQGRPDGVAVSIWHLAVPLDASRTAVSLTLPDNDHLALYAVSGRDA</sequence>
<reference evidence="5 6" key="1">
    <citation type="submission" date="2016-10" db="EMBL/GenBank/DDBJ databases">
        <authorList>
            <person name="de Groot N.N."/>
        </authorList>
    </citation>
    <scope>NUCLEOTIDE SEQUENCE [LARGE SCALE GENOMIC DNA]</scope>
    <source>
        <strain evidence="5 6">CGMCC 4.2022</strain>
    </source>
</reference>
<dbReference type="PROSITE" id="PS51318">
    <property type="entry name" value="TAT"/>
    <property type="match status" value="1"/>
</dbReference>
<feature type="chain" id="PRO_5039559330" evidence="2">
    <location>
        <begin position="31"/>
        <end position="1093"/>
    </location>
</feature>
<dbReference type="InterPro" id="IPR005887">
    <property type="entry name" value="GH92_a_mannosidase_put"/>
</dbReference>
<name>A0A1H0C5C3_9ACTN</name>
<dbReference type="OrthoDB" id="9804511at2"/>
<organism evidence="5 6">
    <name type="scientific">Actinacidiphila guanduensis</name>
    <dbReference type="NCBI Taxonomy" id="310781"/>
    <lineage>
        <taxon>Bacteria</taxon>
        <taxon>Bacillati</taxon>
        <taxon>Actinomycetota</taxon>
        <taxon>Actinomycetes</taxon>
        <taxon>Kitasatosporales</taxon>
        <taxon>Streptomycetaceae</taxon>
        <taxon>Actinacidiphila</taxon>
    </lineage>
</organism>
<dbReference type="GO" id="GO:0000224">
    <property type="term" value="F:peptide-N4-(N-acetyl-beta-glucosaminyl)asparagine amidase activity"/>
    <property type="evidence" value="ECO:0007669"/>
    <property type="project" value="TreeGrafter"/>
</dbReference>
<evidence type="ECO:0000259" key="3">
    <source>
        <dbReference type="Pfam" id="PF07971"/>
    </source>
</evidence>
<feature type="domain" description="Glycosyl hydrolase family 92 N-terminal" evidence="4">
    <location>
        <begin position="53"/>
        <end position="278"/>
    </location>
</feature>
<gene>
    <name evidence="5" type="ORF">SAMN05216259_104426</name>
</gene>
<dbReference type="Pfam" id="PF07971">
    <property type="entry name" value="Glyco_hydro_92"/>
    <property type="match status" value="1"/>
</dbReference>
<dbReference type="AlphaFoldDB" id="A0A1H0C5C3"/>
<evidence type="ECO:0000256" key="2">
    <source>
        <dbReference type="SAM" id="SignalP"/>
    </source>
</evidence>
<proteinExistence type="predicted"/>